<dbReference type="UniPathway" id="UPA00148">
    <property type="reaction ID" value="UER00233"/>
</dbReference>
<reference evidence="6" key="1">
    <citation type="submission" date="2017-02" db="EMBL/GenBank/DDBJ databases">
        <authorList>
            <person name="Regsiter A."/>
            <person name="William W."/>
        </authorList>
    </citation>
    <scope>NUCLEOTIDE SEQUENCE</scope>
    <source>
        <strain evidence="6">BdmA 4</strain>
    </source>
</reference>
<dbReference type="AlphaFoldDB" id="A0A3P3XUC4"/>
<evidence type="ECO:0000256" key="3">
    <source>
        <dbReference type="ARBA" id="ARBA00022840"/>
    </source>
</evidence>
<dbReference type="GO" id="GO:0009236">
    <property type="term" value="P:cobalamin biosynthetic process"/>
    <property type="evidence" value="ECO:0007669"/>
    <property type="project" value="UniProtKB-UniRule"/>
</dbReference>
<comment type="catalytic activity">
    <reaction evidence="4">
        <text>2 cob(II)alamin + reduced [electron-transfer flavoprotein] + 2 ATP = 2 adenosylcob(III)alamin + 2 triphosphate + oxidized [electron-transfer flavoprotein] + 3 H(+)</text>
        <dbReference type="Rhea" id="RHEA:28671"/>
        <dbReference type="Rhea" id="RHEA-COMP:10685"/>
        <dbReference type="Rhea" id="RHEA-COMP:10686"/>
        <dbReference type="ChEBI" id="CHEBI:15378"/>
        <dbReference type="ChEBI" id="CHEBI:16304"/>
        <dbReference type="ChEBI" id="CHEBI:18036"/>
        <dbReference type="ChEBI" id="CHEBI:18408"/>
        <dbReference type="ChEBI" id="CHEBI:30616"/>
        <dbReference type="ChEBI" id="CHEBI:57692"/>
        <dbReference type="ChEBI" id="CHEBI:58307"/>
        <dbReference type="EC" id="2.5.1.17"/>
    </reaction>
</comment>
<comment type="catalytic activity">
    <reaction evidence="4">
        <text>2 cob(II)yrinate a,c diamide + reduced [electron-transfer flavoprotein] + 2 ATP = 2 adenosylcob(III)yrinate a,c-diamide + 2 triphosphate + oxidized [electron-transfer flavoprotein] + 3 H(+)</text>
        <dbReference type="Rhea" id="RHEA:11528"/>
        <dbReference type="Rhea" id="RHEA-COMP:10685"/>
        <dbReference type="Rhea" id="RHEA-COMP:10686"/>
        <dbReference type="ChEBI" id="CHEBI:15378"/>
        <dbReference type="ChEBI" id="CHEBI:18036"/>
        <dbReference type="ChEBI" id="CHEBI:30616"/>
        <dbReference type="ChEBI" id="CHEBI:57692"/>
        <dbReference type="ChEBI" id="CHEBI:58307"/>
        <dbReference type="ChEBI" id="CHEBI:58503"/>
        <dbReference type="ChEBI" id="CHEBI:58537"/>
        <dbReference type="EC" id="2.5.1.17"/>
    </reaction>
</comment>
<dbReference type="PANTHER" id="PTHR12213:SF0">
    <property type="entry name" value="CORRINOID ADENOSYLTRANSFERASE MMAB"/>
    <property type="match status" value="1"/>
</dbReference>
<gene>
    <name evidence="6" type="ORF">SPIRO4BDMA_70111</name>
</gene>
<name>A0A3P3XUC4_9SPIR</name>
<dbReference type="InterPro" id="IPR036451">
    <property type="entry name" value="CblAdoTrfase-like_sf"/>
</dbReference>
<proteinExistence type="inferred from homology"/>
<dbReference type="SUPFAM" id="SSF89028">
    <property type="entry name" value="Cobalamin adenosyltransferase-like"/>
    <property type="match status" value="1"/>
</dbReference>
<dbReference type="EC" id="2.5.1.17" evidence="4"/>
<evidence type="ECO:0000256" key="1">
    <source>
        <dbReference type="ARBA" id="ARBA00022679"/>
    </source>
</evidence>
<dbReference type="InterPro" id="IPR029499">
    <property type="entry name" value="PduO-typ"/>
</dbReference>
<dbReference type="PANTHER" id="PTHR12213">
    <property type="entry name" value="CORRINOID ADENOSYLTRANSFERASE"/>
    <property type="match status" value="1"/>
</dbReference>
<protein>
    <recommendedName>
        <fullName evidence="4">Corrinoid adenosyltransferase</fullName>
        <ecNumber evidence="4">2.5.1.17</ecNumber>
    </recommendedName>
    <alternativeName>
        <fullName evidence="4">Cob(II)alamin adenosyltransferase</fullName>
    </alternativeName>
    <alternativeName>
        <fullName evidence="4">Cob(II)yrinic acid a,c-diamide adenosyltransferase</fullName>
    </alternativeName>
    <alternativeName>
        <fullName evidence="4">Cobinamide/cobalamin adenosyltransferase</fullName>
    </alternativeName>
</protein>
<dbReference type="GO" id="GO:0005524">
    <property type="term" value="F:ATP binding"/>
    <property type="evidence" value="ECO:0007669"/>
    <property type="project" value="UniProtKB-UniRule"/>
</dbReference>
<keyword evidence="1 4" id="KW-0808">Transferase</keyword>
<dbReference type="EMBL" id="FWDO01000007">
    <property type="protein sequence ID" value="SLM19689.1"/>
    <property type="molecule type" value="Genomic_DNA"/>
</dbReference>
<dbReference type="NCBIfam" id="TIGR00636">
    <property type="entry name" value="PduO_Nterm"/>
    <property type="match status" value="1"/>
</dbReference>
<keyword evidence="2 4" id="KW-0547">Nucleotide-binding</keyword>
<comment type="pathway">
    <text evidence="4">Cofactor biosynthesis; adenosylcobalamin biosynthesis; adenosylcobalamin from cob(II)yrinate a,c-diamide: step 2/7.</text>
</comment>
<comment type="similarity">
    <text evidence="4">Belongs to the Cob(I)alamin adenosyltransferase family.</text>
</comment>
<dbReference type="GO" id="GO:0008817">
    <property type="term" value="F:corrinoid adenosyltransferase activity"/>
    <property type="evidence" value="ECO:0007669"/>
    <property type="project" value="UniProtKB-UniRule"/>
</dbReference>
<organism evidence="6">
    <name type="scientific">uncultured spirochete</name>
    <dbReference type="NCBI Taxonomy" id="156406"/>
    <lineage>
        <taxon>Bacteria</taxon>
        <taxon>Pseudomonadati</taxon>
        <taxon>Spirochaetota</taxon>
        <taxon>Spirochaetia</taxon>
        <taxon>Spirochaetales</taxon>
        <taxon>environmental samples</taxon>
    </lineage>
</organism>
<evidence type="ECO:0000313" key="6">
    <source>
        <dbReference type="EMBL" id="SLM19689.1"/>
    </source>
</evidence>
<evidence type="ECO:0000259" key="5">
    <source>
        <dbReference type="Pfam" id="PF01923"/>
    </source>
</evidence>
<evidence type="ECO:0000256" key="2">
    <source>
        <dbReference type="ARBA" id="ARBA00022741"/>
    </source>
</evidence>
<accession>A0A3P3XUC4</accession>
<dbReference type="Pfam" id="PF01923">
    <property type="entry name" value="Cob_adeno_trans"/>
    <property type="match status" value="1"/>
</dbReference>
<feature type="domain" description="Cobalamin adenosyltransferase-like" evidence="5">
    <location>
        <begin position="3"/>
        <end position="161"/>
    </location>
</feature>
<dbReference type="Gene3D" id="1.20.1200.10">
    <property type="entry name" value="Cobalamin adenosyltransferase-like"/>
    <property type="match status" value="1"/>
</dbReference>
<evidence type="ECO:0000256" key="4">
    <source>
        <dbReference type="RuleBase" id="RU366026"/>
    </source>
</evidence>
<sequence length="173" mass="19285">MSIVTKTGDDGTTGLWSDERIGKDSLRVEAYGTIDEFSSALGMARHLCLQDNVLYAIEYVQRLLFRVGGELASLGVAFDRPINEDDERTIEMKTSEIEERIPLRGFVVPGMTQGSAALDVARTIARRAERRVVALSRTESVSPVLLRTLNRLSDFIYMLAREEEAAQGKLTFI</sequence>
<keyword evidence="3 4" id="KW-0067">ATP-binding</keyword>
<dbReference type="InterPro" id="IPR016030">
    <property type="entry name" value="CblAdoTrfase-like"/>
</dbReference>
<keyword evidence="4" id="KW-0169">Cobalamin biosynthesis</keyword>